<protein>
    <submittedName>
        <fullName evidence="2">Uncharacterized protein</fullName>
    </submittedName>
</protein>
<dbReference type="Proteomes" id="UP001633002">
    <property type="component" value="Unassembled WGS sequence"/>
</dbReference>
<evidence type="ECO:0000256" key="1">
    <source>
        <dbReference type="SAM" id="MobiDB-lite"/>
    </source>
</evidence>
<dbReference type="AlphaFoldDB" id="A0ABD3HZ03"/>
<evidence type="ECO:0000313" key="2">
    <source>
        <dbReference type="EMBL" id="KAL3695472.1"/>
    </source>
</evidence>
<keyword evidence="3" id="KW-1185">Reference proteome</keyword>
<feature type="region of interest" description="Disordered" evidence="1">
    <location>
        <begin position="36"/>
        <end position="65"/>
    </location>
</feature>
<gene>
    <name evidence="2" type="ORF">R1sor_009548</name>
</gene>
<feature type="compositionally biased region" description="Basic residues" evidence="1">
    <location>
        <begin position="42"/>
        <end position="52"/>
    </location>
</feature>
<organism evidence="2 3">
    <name type="scientific">Riccia sorocarpa</name>
    <dbReference type="NCBI Taxonomy" id="122646"/>
    <lineage>
        <taxon>Eukaryota</taxon>
        <taxon>Viridiplantae</taxon>
        <taxon>Streptophyta</taxon>
        <taxon>Embryophyta</taxon>
        <taxon>Marchantiophyta</taxon>
        <taxon>Marchantiopsida</taxon>
        <taxon>Marchantiidae</taxon>
        <taxon>Marchantiales</taxon>
        <taxon>Ricciaceae</taxon>
        <taxon>Riccia</taxon>
    </lineage>
</organism>
<sequence>METHVTVFTEQRKSLKELKQAALMMKLSPPAKEACRYEKKQSKGKGPCRKGTKPPTAKPMTTRRMHAKRMEVSVTIGKIAADVDVPVFYRFALYAEEHANRRAKRLWSMAVIPTTCTMPEIDHVFFNVEQPGRYFNSAWPGELMINEQTIKNTVNETAEVIDVDLMGTLDTADLEILLDTGYTIARKSKWTSGATVTKKAMTALEPNEPDAQPGNLPEYYLALQSFQFTRPESRIYVAHVCYGWHVLVFVLIS</sequence>
<evidence type="ECO:0000313" key="3">
    <source>
        <dbReference type="Proteomes" id="UP001633002"/>
    </source>
</evidence>
<accession>A0ABD3HZ03</accession>
<comment type="caution">
    <text evidence="2">The sequence shown here is derived from an EMBL/GenBank/DDBJ whole genome shotgun (WGS) entry which is preliminary data.</text>
</comment>
<dbReference type="EMBL" id="JBJQOH010000002">
    <property type="protein sequence ID" value="KAL3695472.1"/>
    <property type="molecule type" value="Genomic_DNA"/>
</dbReference>
<reference evidence="2 3" key="1">
    <citation type="submission" date="2024-09" db="EMBL/GenBank/DDBJ databases">
        <title>Chromosome-scale assembly of Riccia sorocarpa.</title>
        <authorList>
            <person name="Paukszto L."/>
        </authorList>
    </citation>
    <scope>NUCLEOTIDE SEQUENCE [LARGE SCALE GENOMIC DNA]</scope>
    <source>
        <strain evidence="2">LP-2024</strain>
        <tissue evidence="2">Aerial parts of the thallus</tissue>
    </source>
</reference>
<name>A0ABD3HZ03_9MARC</name>
<proteinExistence type="predicted"/>